<accession>A0AAW1QF75</accession>
<dbReference type="EMBL" id="JALJOR010000003">
    <property type="protein sequence ID" value="KAK9819993.1"/>
    <property type="molecule type" value="Genomic_DNA"/>
</dbReference>
<comment type="caution">
    <text evidence="1">The sequence shown here is derived from an EMBL/GenBank/DDBJ whole genome shotgun (WGS) entry which is preliminary data.</text>
</comment>
<organism evidence="1 2">
    <name type="scientific">[Myrmecia] bisecta</name>
    <dbReference type="NCBI Taxonomy" id="41462"/>
    <lineage>
        <taxon>Eukaryota</taxon>
        <taxon>Viridiplantae</taxon>
        <taxon>Chlorophyta</taxon>
        <taxon>core chlorophytes</taxon>
        <taxon>Trebouxiophyceae</taxon>
        <taxon>Trebouxiales</taxon>
        <taxon>Trebouxiaceae</taxon>
        <taxon>Myrmecia</taxon>
    </lineage>
</organism>
<evidence type="ECO:0000313" key="2">
    <source>
        <dbReference type="Proteomes" id="UP001489004"/>
    </source>
</evidence>
<evidence type="ECO:0000313" key="1">
    <source>
        <dbReference type="EMBL" id="KAK9819993.1"/>
    </source>
</evidence>
<reference evidence="1 2" key="1">
    <citation type="journal article" date="2024" name="Nat. Commun.">
        <title>Phylogenomics reveals the evolutionary origins of lichenization in chlorophyte algae.</title>
        <authorList>
            <person name="Puginier C."/>
            <person name="Libourel C."/>
            <person name="Otte J."/>
            <person name="Skaloud P."/>
            <person name="Haon M."/>
            <person name="Grisel S."/>
            <person name="Petersen M."/>
            <person name="Berrin J.G."/>
            <person name="Delaux P.M."/>
            <person name="Dal Grande F."/>
            <person name="Keller J."/>
        </authorList>
    </citation>
    <scope>NUCLEOTIDE SEQUENCE [LARGE SCALE GENOMIC DNA]</scope>
    <source>
        <strain evidence="1 2">SAG 2043</strain>
    </source>
</reference>
<protein>
    <submittedName>
        <fullName evidence="1">Uncharacterized protein</fullName>
    </submittedName>
</protein>
<keyword evidence="2" id="KW-1185">Reference proteome</keyword>
<gene>
    <name evidence="1" type="ORF">WJX72_004874</name>
</gene>
<dbReference type="Proteomes" id="UP001489004">
    <property type="component" value="Unassembled WGS sequence"/>
</dbReference>
<proteinExistence type="predicted"/>
<name>A0AAW1QF75_9CHLO</name>
<dbReference type="AlphaFoldDB" id="A0AAW1QF75"/>
<sequence length="93" mass="9463">MCCCSDLGQPLSAAAEAQACSGVLLRCIATEVGLSSARTTGGVLILGAISSGEQLLALPQAPKGYRAALNQLQPLAKEQHPSARQFSLLPATA</sequence>